<dbReference type="EMBL" id="JAHQCS010000054">
    <property type="protein sequence ID" value="MBU9710889.1"/>
    <property type="molecule type" value="Genomic_DNA"/>
</dbReference>
<dbReference type="RefSeq" id="WP_217064780.1">
    <property type="nucleotide sequence ID" value="NZ_JAHQCS010000054.1"/>
</dbReference>
<evidence type="ECO:0000313" key="1">
    <source>
        <dbReference type="EMBL" id="MBU9710889.1"/>
    </source>
</evidence>
<protein>
    <submittedName>
        <fullName evidence="1">Uncharacterized protein</fullName>
    </submittedName>
</protein>
<reference evidence="1 2" key="1">
    <citation type="submission" date="2021-06" db="EMBL/GenBank/DDBJ databases">
        <title>Bacillus sp. RD4P76, an endophyte from a halophyte.</title>
        <authorList>
            <person name="Sun J.-Q."/>
        </authorList>
    </citation>
    <scope>NUCLEOTIDE SEQUENCE [LARGE SCALE GENOMIC DNA]</scope>
    <source>
        <strain evidence="1 2">CGMCC 1.15917</strain>
    </source>
</reference>
<keyword evidence="2" id="KW-1185">Reference proteome</keyword>
<proteinExistence type="predicted"/>
<gene>
    <name evidence="1" type="ORF">KS419_03925</name>
</gene>
<dbReference type="Proteomes" id="UP000784880">
    <property type="component" value="Unassembled WGS sequence"/>
</dbReference>
<name>A0ABS6JCH4_9BACI</name>
<accession>A0ABS6JCH4</accession>
<evidence type="ECO:0000313" key="2">
    <source>
        <dbReference type="Proteomes" id="UP000784880"/>
    </source>
</evidence>
<comment type="caution">
    <text evidence="1">The sequence shown here is derived from an EMBL/GenBank/DDBJ whole genome shotgun (WGS) entry which is preliminary data.</text>
</comment>
<sequence>MDTQKFLNLSILDKVEVVNKMLEEETENHLKNCATKLGLSPSTFSKVMRDNSSYQYNQTGKRYDRLLTLDEYKQYLQSGSNTDKTQESLLFISKHIDELKQLLQAHSNQLILNPKVYDPNNKTITKTVQVNADIYEEFTNLWTTHYPHLRLRDIVSQSLLDFTTTYHKDKAPSV</sequence>
<organism evidence="1 2">
    <name type="scientific">Evansella tamaricis</name>
    <dbReference type="NCBI Taxonomy" id="2069301"/>
    <lineage>
        <taxon>Bacteria</taxon>
        <taxon>Bacillati</taxon>
        <taxon>Bacillota</taxon>
        <taxon>Bacilli</taxon>
        <taxon>Bacillales</taxon>
        <taxon>Bacillaceae</taxon>
        <taxon>Evansella</taxon>
    </lineage>
</organism>